<reference evidence="3 4" key="1">
    <citation type="journal article" date="2015" name="Nature">
        <title>rRNA introns, odd ribosomes, and small enigmatic genomes across a large radiation of phyla.</title>
        <authorList>
            <person name="Brown C.T."/>
            <person name="Hug L.A."/>
            <person name="Thomas B.C."/>
            <person name="Sharon I."/>
            <person name="Castelle C.J."/>
            <person name="Singh A."/>
            <person name="Wilkins M.J."/>
            <person name="Williams K.H."/>
            <person name="Banfield J.F."/>
        </authorList>
    </citation>
    <scope>NUCLEOTIDE SEQUENCE [LARGE SCALE GENOMIC DNA]</scope>
</reference>
<evidence type="ECO:0000256" key="1">
    <source>
        <dbReference type="SAM" id="Coils"/>
    </source>
</evidence>
<feature type="compositionally biased region" description="Low complexity" evidence="2">
    <location>
        <begin position="107"/>
        <end position="116"/>
    </location>
</feature>
<feature type="compositionally biased region" description="Low complexity" evidence="2">
    <location>
        <begin position="136"/>
        <end position="153"/>
    </location>
</feature>
<dbReference type="AlphaFoldDB" id="A0A0G1LRT5"/>
<dbReference type="Proteomes" id="UP000034214">
    <property type="component" value="Unassembled WGS sequence"/>
</dbReference>
<organism evidence="3 4">
    <name type="scientific">Candidatus Collierbacteria bacterium GW2011_GWC2_45_15</name>
    <dbReference type="NCBI Taxonomy" id="1618394"/>
    <lineage>
        <taxon>Bacteria</taxon>
        <taxon>Candidatus Collieribacteriota</taxon>
    </lineage>
</organism>
<feature type="compositionally biased region" description="Polar residues" evidence="2">
    <location>
        <begin position="154"/>
        <end position="165"/>
    </location>
</feature>
<evidence type="ECO:0000256" key="2">
    <source>
        <dbReference type="SAM" id="MobiDB-lite"/>
    </source>
</evidence>
<evidence type="ECO:0000313" key="4">
    <source>
        <dbReference type="Proteomes" id="UP000034214"/>
    </source>
</evidence>
<sequence>MDKQSFVNYIKTLALSPEMEQAVMSYIESHEFGDKMVEDVAMILETAADHADMAAEELDKVIAEMETLKSDIQDSKEEYENATDEEDIKYMSDVSTVLDEEIASMGQEQTQQAVEQEPVEEQKQDEPVVNEPESLTPEVAPEVEATEAITPAENAQQTEQSTDMNAFSPAPQTGELPPLPPLQPVEQPLMASMQPRLPEQPSIMGTDQPTDSPVTPQPPTF</sequence>
<accession>A0A0G1LRT5</accession>
<feature type="region of interest" description="Disordered" evidence="2">
    <location>
        <begin position="100"/>
        <end position="221"/>
    </location>
</feature>
<evidence type="ECO:0000313" key="3">
    <source>
        <dbReference type="EMBL" id="KKT98555.1"/>
    </source>
</evidence>
<comment type="caution">
    <text evidence="3">The sequence shown here is derived from an EMBL/GenBank/DDBJ whole genome shotgun (WGS) entry which is preliminary data.</text>
</comment>
<gene>
    <name evidence="3" type="ORF">UW99_C0022G0003</name>
</gene>
<proteinExistence type="predicted"/>
<keyword evidence="1" id="KW-0175">Coiled coil</keyword>
<name>A0A0G1LRT5_9BACT</name>
<feature type="coiled-coil region" evidence="1">
    <location>
        <begin position="51"/>
        <end position="85"/>
    </location>
</feature>
<protein>
    <submittedName>
        <fullName evidence="3">Uncharacterized protein</fullName>
    </submittedName>
</protein>
<feature type="compositionally biased region" description="Polar residues" evidence="2">
    <location>
        <begin position="203"/>
        <end position="214"/>
    </location>
</feature>
<dbReference type="EMBL" id="LCKM01000022">
    <property type="protein sequence ID" value="KKT98555.1"/>
    <property type="molecule type" value="Genomic_DNA"/>
</dbReference>